<keyword evidence="3" id="KW-1185">Reference proteome</keyword>
<proteinExistence type="predicted"/>
<dbReference type="InterPro" id="IPR006157">
    <property type="entry name" value="FolB_dom"/>
</dbReference>
<comment type="caution">
    <text evidence="2">The sequence shown here is derived from an EMBL/GenBank/DDBJ whole genome shotgun (WGS) entry which is preliminary data.</text>
</comment>
<dbReference type="InterPro" id="IPR043133">
    <property type="entry name" value="GTP-CH-I_C/QueF"/>
</dbReference>
<dbReference type="RefSeq" id="WP_109810929.1">
    <property type="nucleotide sequence ID" value="NZ_QGKU01000026.1"/>
</dbReference>
<dbReference type="GO" id="GO:0006760">
    <property type="term" value="P:folic acid-containing compound metabolic process"/>
    <property type="evidence" value="ECO:0007669"/>
    <property type="project" value="InterPro"/>
</dbReference>
<feature type="domain" description="Dihydroneopterin aldolase/epimerase" evidence="1">
    <location>
        <begin position="26"/>
        <end position="140"/>
    </location>
</feature>
<dbReference type="Proteomes" id="UP000245680">
    <property type="component" value="Unassembled WGS sequence"/>
</dbReference>
<sequence length="306" mass="33339">MTRPTALTAQHALPDTDDRQVTPDRIFLRDHVVEAEIGAFQAERGITQRIAFTLVADLLPAQRQPVSPHGPRDDVDTILSYDVLLDSIREEIGDRRINLLETLAEGIAARVLAHVGVTRLRIVIEKLDRVPGALGVDITRERPRAAVIDPAPAALPDTARIALIARDRLAASDLADWVLALAADGPLILCVDAPGARAGVDLPAPVQRRVDLLAFEQAAWRLAARDPRFVVVDSRTELDWGLRNGQVSVWAPCKMVVDARDEAPTGPVCMTSLVPWLARRLGIRRIDTLGAVTPADSTDLSLRAHD</sequence>
<evidence type="ECO:0000313" key="2">
    <source>
        <dbReference type="EMBL" id="PWR03527.1"/>
    </source>
</evidence>
<name>A0A2V2LK90_9RHOB</name>
<accession>A0A2V2LK90</accession>
<reference evidence="2 3" key="1">
    <citation type="submission" date="2018-05" db="EMBL/GenBank/DDBJ databases">
        <title>Rhodobacteraceae gen. nov., sp. nov. isolated from sea water.</title>
        <authorList>
            <person name="Ren Y."/>
        </authorList>
    </citation>
    <scope>NUCLEOTIDE SEQUENCE [LARGE SCALE GENOMIC DNA]</scope>
    <source>
        <strain evidence="2 3">TG-679</strain>
    </source>
</reference>
<dbReference type="SMART" id="SM00905">
    <property type="entry name" value="FolB"/>
    <property type="match status" value="1"/>
</dbReference>
<organism evidence="2 3">
    <name type="scientific">Meridianimarinicoccus roseus</name>
    <dbReference type="NCBI Taxonomy" id="2072018"/>
    <lineage>
        <taxon>Bacteria</taxon>
        <taxon>Pseudomonadati</taxon>
        <taxon>Pseudomonadota</taxon>
        <taxon>Alphaproteobacteria</taxon>
        <taxon>Rhodobacterales</taxon>
        <taxon>Paracoccaceae</taxon>
        <taxon>Meridianimarinicoccus</taxon>
    </lineage>
</organism>
<protein>
    <submittedName>
        <fullName evidence="2">Diguanylate cyclase</fullName>
    </submittedName>
</protein>
<gene>
    <name evidence="2" type="ORF">DKT77_06645</name>
</gene>
<dbReference type="SUPFAM" id="SSF55620">
    <property type="entry name" value="Tetrahydrobiopterin biosynthesis enzymes-like"/>
    <property type="match status" value="1"/>
</dbReference>
<dbReference type="EMBL" id="QGKU01000026">
    <property type="protein sequence ID" value="PWR03527.1"/>
    <property type="molecule type" value="Genomic_DNA"/>
</dbReference>
<dbReference type="Gene3D" id="3.30.1130.10">
    <property type="match status" value="1"/>
</dbReference>
<dbReference type="OrthoDB" id="7678026at2"/>
<dbReference type="AlphaFoldDB" id="A0A2V2LK90"/>
<evidence type="ECO:0000259" key="1">
    <source>
        <dbReference type="SMART" id="SM00905"/>
    </source>
</evidence>
<dbReference type="Pfam" id="PF02152">
    <property type="entry name" value="FolB"/>
    <property type="match status" value="1"/>
</dbReference>
<dbReference type="GO" id="GO:0004150">
    <property type="term" value="F:dihydroneopterin aldolase activity"/>
    <property type="evidence" value="ECO:0007669"/>
    <property type="project" value="InterPro"/>
</dbReference>
<evidence type="ECO:0000313" key="3">
    <source>
        <dbReference type="Proteomes" id="UP000245680"/>
    </source>
</evidence>